<comment type="caution">
    <text evidence="2">The sequence shown here is derived from an EMBL/GenBank/DDBJ whole genome shotgun (WGS) entry which is preliminary data.</text>
</comment>
<evidence type="ECO:0000256" key="1">
    <source>
        <dbReference type="SAM" id="Phobius"/>
    </source>
</evidence>
<feature type="transmembrane region" description="Helical" evidence="1">
    <location>
        <begin position="6"/>
        <end position="28"/>
    </location>
</feature>
<proteinExistence type="predicted"/>
<dbReference type="AlphaFoldDB" id="A0A117NGV8"/>
<name>A0A117NGV8_PICGL</name>
<protein>
    <submittedName>
        <fullName evidence="2">Uncharacterized protein</fullName>
    </submittedName>
</protein>
<dbReference type="EMBL" id="LKAM01000007">
    <property type="protein sequence ID" value="KUM47422.1"/>
    <property type="molecule type" value="Genomic_DNA"/>
</dbReference>
<keyword evidence="1" id="KW-0812">Transmembrane</keyword>
<accession>A0A117NGV8</accession>
<keyword evidence="2" id="KW-0496">Mitochondrion</keyword>
<geneLocation type="mitochondrion" evidence="2"/>
<keyword evidence="1" id="KW-1133">Transmembrane helix</keyword>
<sequence length="31" mass="3364">MATDAVGVLLLPMLPVVLLLMFLLLMLVNPL</sequence>
<organism evidence="2">
    <name type="scientific">Picea glauca</name>
    <name type="common">White spruce</name>
    <name type="synonym">Pinus glauca</name>
    <dbReference type="NCBI Taxonomy" id="3330"/>
    <lineage>
        <taxon>Eukaryota</taxon>
        <taxon>Viridiplantae</taxon>
        <taxon>Streptophyta</taxon>
        <taxon>Embryophyta</taxon>
        <taxon>Tracheophyta</taxon>
        <taxon>Spermatophyta</taxon>
        <taxon>Pinopsida</taxon>
        <taxon>Pinidae</taxon>
        <taxon>Conifers I</taxon>
        <taxon>Pinales</taxon>
        <taxon>Pinaceae</taxon>
        <taxon>Picea</taxon>
    </lineage>
</organism>
<reference evidence="2" key="1">
    <citation type="journal article" date="2015" name="Genome Biol. Evol.">
        <title>Organellar Genomes of White Spruce (Picea glauca): Assembly and Annotation.</title>
        <authorList>
            <person name="Jackman S.D."/>
            <person name="Warren R.L."/>
            <person name="Gibb E.A."/>
            <person name="Vandervalk B.P."/>
            <person name="Mohamadi H."/>
            <person name="Chu J."/>
            <person name="Raymond A."/>
            <person name="Pleasance S."/>
            <person name="Coope R."/>
            <person name="Wildung M.R."/>
            <person name="Ritland C.E."/>
            <person name="Bousquet J."/>
            <person name="Jones S.J."/>
            <person name="Bohlmann J."/>
            <person name="Birol I."/>
        </authorList>
    </citation>
    <scope>NUCLEOTIDE SEQUENCE [LARGE SCALE GENOMIC DNA]</scope>
    <source>
        <tissue evidence="2">Flushing bud</tissue>
    </source>
</reference>
<keyword evidence="1" id="KW-0472">Membrane</keyword>
<gene>
    <name evidence="2" type="ORF">ABT39_MTgene5607</name>
</gene>
<evidence type="ECO:0000313" key="2">
    <source>
        <dbReference type="EMBL" id="KUM47422.1"/>
    </source>
</evidence>